<dbReference type="AlphaFoldDB" id="A0A9N8L0J0"/>
<name>A0A9N8L0J0_CHRIL</name>
<proteinExistence type="predicted"/>
<sequence>METLSVNTIISPQVNSDECSYSENMDSESVDPLRELNNETPEPQYYRMDSIVFAEPLSNMSNKNHTKDLNKETNNEEEFIFKDSFTVQKRPDKKYKKYHISIEDTSDLKCPQTNCTSTFTTTKLLKAHIRKVHCADREYICEQCGAGFCARYLLARHTAVHTGTRVTCHVCSKSLSGRTNLSTHLRSHSGVRAHSCDVCSKSFTRASTLAAHVKFVHREGLLGCDQCDKSARAISQAGSERGAHTYFVSPPSGRHVAAAAAPLPALAAPTRQFHAGIETRIPLACTERPHLTSARDTN</sequence>
<dbReference type="SUPFAM" id="SSF57667">
    <property type="entry name" value="beta-beta-alpha zinc fingers"/>
    <property type="match status" value="2"/>
</dbReference>
<dbReference type="InterPro" id="IPR013087">
    <property type="entry name" value="Znf_C2H2_type"/>
</dbReference>
<dbReference type="PANTHER" id="PTHR24394">
    <property type="entry name" value="ZINC FINGER PROTEIN"/>
    <property type="match status" value="1"/>
</dbReference>
<dbReference type="GO" id="GO:0008270">
    <property type="term" value="F:zinc ion binding"/>
    <property type="evidence" value="ECO:0007669"/>
    <property type="project" value="UniProtKB-KW"/>
</dbReference>
<dbReference type="PROSITE" id="PS00028">
    <property type="entry name" value="ZINC_FINGER_C2H2_1"/>
    <property type="match status" value="4"/>
</dbReference>
<dbReference type="InterPro" id="IPR036236">
    <property type="entry name" value="Znf_C2H2_sf"/>
</dbReference>
<gene>
    <name evidence="9" type="ORF">CINC_LOCUS8412</name>
</gene>
<evidence type="ECO:0000256" key="1">
    <source>
        <dbReference type="ARBA" id="ARBA00004123"/>
    </source>
</evidence>
<evidence type="ECO:0000259" key="8">
    <source>
        <dbReference type="PROSITE" id="PS50157"/>
    </source>
</evidence>
<feature type="domain" description="C2H2-type" evidence="8">
    <location>
        <begin position="194"/>
        <end position="217"/>
    </location>
</feature>
<evidence type="ECO:0000256" key="2">
    <source>
        <dbReference type="ARBA" id="ARBA00022723"/>
    </source>
</evidence>
<feature type="domain" description="C2H2-type" evidence="8">
    <location>
        <begin position="139"/>
        <end position="166"/>
    </location>
</feature>
<organism evidence="9 10">
    <name type="scientific">Chrysodeixis includens</name>
    <name type="common">Soybean looper</name>
    <name type="synonym">Pseudoplusia includens</name>
    <dbReference type="NCBI Taxonomy" id="689277"/>
    <lineage>
        <taxon>Eukaryota</taxon>
        <taxon>Metazoa</taxon>
        <taxon>Ecdysozoa</taxon>
        <taxon>Arthropoda</taxon>
        <taxon>Hexapoda</taxon>
        <taxon>Insecta</taxon>
        <taxon>Pterygota</taxon>
        <taxon>Neoptera</taxon>
        <taxon>Endopterygota</taxon>
        <taxon>Lepidoptera</taxon>
        <taxon>Glossata</taxon>
        <taxon>Ditrysia</taxon>
        <taxon>Noctuoidea</taxon>
        <taxon>Noctuidae</taxon>
        <taxon>Plusiinae</taxon>
        <taxon>Chrysodeixis</taxon>
    </lineage>
</organism>
<dbReference type="OrthoDB" id="6077919at2759"/>
<feature type="domain" description="C2H2-type" evidence="8">
    <location>
        <begin position="108"/>
        <end position="138"/>
    </location>
</feature>
<protein>
    <recommendedName>
        <fullName evidence="8">C2H2-type domain-containing protein</fullName>
    </recommendedName>
</protein>
<keyword evidence="10" id="KW-1185">Reference proteome</keyword>
<accession>A0A9N8L0J0</accession>
<dbReference type="PANTHER" id="PTHR24394:SF29">
    <property type="entry name" value="MYONEURIN"/>
    <property type="match status" value="1"/>
</dbReference>
<evidence type="ECO:0000256" key="5">
    <source>
        <dbReference type="ARBA" id="ARBA00022833"/>
    </source>
</evidence>
<evidence type="ECO:0000313" key="9">
    <source>
        <dbReference type="EMBL" id="CAD0206116.1"/>
    </source>
</evidence>
<evidence type="ECO:0000256" key="4">
    <source>
        <dbReference type="ARBA" id="ARBA00022771"/>
    </source>
</evidence>
<evidence type="ECO:0000256" key="7">
    <source>
        <dbReference type="PROSITE-ProRule" id="PRU00042"/>
    </source>
</evidence>
<dbReference type="GO" id="GO:0005634">
    <property type="term" value="C:nucleus"/>
    <property type="evidence" value="ECO:0007669"/>
    <property type="project" value="UniProtKB-SubCell"/>
</dbReference>
<evidence type="ECO:0000256" key="3">
    <source>
        <dbReference type="ARBA" id="ARBA00022737"/>
    </source>
</evidence>
<keyword evidence="2" id="KW-0479">Metal-binding</keyword>
<keyword evidence="5" id="KW-0862">Zinc</keyword>
<evidence type="ECO:0000256" key="6">
    <source>
        <dbReference type="ARBA" id="ARBA00023242"/>
    </source>
</evidence>
<keyword evidence="3" id="KW-0677">Repeat</keyword>
<dbReference type="FunFam" id="3.30.160.60:FF:000624">
    <property type="entry name" value="zinc finger protein 697"/>
    <property type="match status" value="1"/>
</dbReference>
<dbReference type="Proteomes" id="UP001154114">
    <property type="component" value="Chromosome 26"/>
</dbReference>
<evidence type="ECO:0000313" key="10">
    <source>
        <dbReference type="Proteomes" id="UP001154114"/>
    </source>
</evidence>
<comment type="subcellular location">
    <subcellularLocation>
        <location evidence="1">Nucleus</location>
    </subcellularLocation>
</comment>
<dbReference type="GO" id="GO:0000981">
    <property type="term" value="F:DNA-binding transcription factor activity, RNA polymerase II-specific"/>
    <property type="evidence" value="ECO:0007669"/>
    <property type="project" value="TreeGrafter"/>
</dbReference>
<dbReference type="SMART" id="SM00355">
    <property type="entry name" value="ZnF_C2H2"/>
    <property type="match status" value="4"/>
</dbReference>
<dbReference type="Pfam" id="PF00096">
    <property type="entry name" value="zf-C2H2"/>
    <property type="match status" value="2"/>
</dbReference>
<keyword evidence="4 7" id="KW-0863">Zinc-finger</keyword>
<dbReference type="EMBL" id="LR824029">
    <property type="protein sequence ID" value="CAD0206116.1"/>
    <property type="molecule type" value="Genomic_DNA"/>
</dbReference>
<feature type="domain" description="C2H2-type" evidence="8">
    <location>
        <begin position="166"/>
        <end position="193"/>
    </location>
</feature>
<dbReference type="PROSITE" id="PS50157">
    <property type="entry name" value="ZINC_FINGER_C2H2_2"/>
    <property type="match status" value="4"/>
</dbReference>
<reference evidence="9" key="1">
    <citation type="submission" date="2021-12" db="EMBL/GenBank/DDBJ databases">
        <authorList>
            <person name="King R."/>
        </authorList>
    </citation>
    <scope>NUCLEOTIDE SEQUENCE</scope>
</reference>
<keyword evidence="6" id="KW-0539">Nucleus</keyword>
<dbReference type="Gene3D" id="3.30.160.60">
    <property type="entry name" value="Classic Zinc Finger"/>
    <property type="match status" value="2"/>
</dbReference>